<gene>
    <name evidence="2" type="ORF">GCM10017083_46200</name>
</gene>
<accession>A0A918XXF0</accession>
<dbReference type="Proteomes" id="UP000630353">
    <property type="component" value="Unassembled WGS sequence"/>
</dbReference>
<keyword evidence="3" id="KW-1185">Reference proteome</keyword>
<dbReference type="AlphaFoldDB" id="A0A918XXF0"/>
<dbReference type="EMBL" id="BMZS01000012">
    <property type="protein sequence ID" value="GHD60400.1"/>
    <property type="molecule type" value="Genomic_DNA"/>
</dbReference>
<reference evidence="2" key="1">
    <citation type="journal article" date="2014" name="Int. J. Syst. Evol. Microbiol.">
        <title>Complete genome sequence of Corynebacterium casei LMG S-19264T (=DSM 44701T), isolated from a smear-ripened cheese.</title>
        <authorList>
            <consortium name="US DOE Joint Genome Institute (JGI-PGF)"/>
            <person name="Walter F."/>
            <person name="Albersmeier A."/>
            <person name="Kalinowski J."/>
            <person name="Ruckert C."/>
        </authorList>
    </citation>
    <scope>NUCLEOTIDE SEQUENCE</scope>
    <source>
        <strain evidence="2">KCTC 42651</strain>
    </source>
</reference>
<dbReference type="Pfam" id="PF13416">
    <property type="entry name" value="SBP_bac_8"/>
    <property type="match status" value="1"/>
</dbReference>
<organism evidence="2 3">
    <name type="scientific">Thalassobaculum fulvum</name>
    <dbReference type="NCBI Taxonomy" id="1633335"/>
    <lineage>
        <taxon>Bacteria</taxon>
        <taxon>Pseudomonadati</taxon>
        <taxon>Pseudomonadota</taxon>
        <taxon>Alphaproteobacteria</taxon>
        <taxon>Rhodospirillales</taxon>
        <taxon>Thalassobaculaceae</taxon>
        <taxon>Thalassobaculum</taxon>
    </lineage>
</organism>
<dbReference type="PANTHER" id="PTHR30222">
    <property type="entry name" value="SPERMIDINE/PUTRESCINE-BINDING PERIPLASMIC PROTEIN"/>
    <property type="match status" value="1"/>
</dbReference>
<dbReference type="InterPro" id="IPR006311">
    <property type="entry name" value="TAT_signal"/>
</dbReference>
<dbReference type="RefSeq" id="WP_189994130.1">
    <property type="nucleotide sequence ID" value="NZ_BMZS01000012.1"/>
</dbReference>
<name>A0A918XXF0_9PROT</name>
<dbReference type="SUPFAM" id="SSF53850">
    <property type="entry name" value="Periplasmic binding protein-like II"/>
    <property type="match status" value="1"/>
</dbReference>
<protein>
    <recommendedName>
        <fullName evidence="4">Spermidine/putrescine transport system substrate-binding protein</fullName>
    </recommendedName>
</protein>
<evidence type="ECO:0000256" key="1">
    <source>
        <dbReference type="ARBA" id="ARBA00022729"/>
    </source>
</evidence>
<comment type="caution">
    <text evidence="2">The sequence shown here is derived from an EMBL/GenBank/DDBJ whole genome shotgun (WGS) entry which is preliminary data.</text>
</comment>
<proteinExistence type="predicted"/>
<dbReference type="PROSITE" id="PS51318">
    <property type="entry name" value="TAT"/>
    <property type="match status" value="1"/>
</dbReference>
<evidence type="ECO:0008006" key="4">
    <source>
        <dbReference type="Google" id="ProtNLM"/>
    </source>
</evidence>
<reference evidence="2" key="2">
    <citation type="submission" date="2020-09" db="EMBL/GenBank/DDBJ databases">
        <authorList>
            <person name="Sun Q."/>
            <person name="Kim S."/>
        </authorList>
    </citation>
    <scope>NUCLEOTIDE SEQUENCE</scope>
    <source>
        <strain evidence="2">KCTC 42651</strain>
    </source>
</reference>
<sequence length="387" mass="43269">MDQREFTRRLLLKSTAGILGTAAVGRILPARAATDELRLWAAPIMRPFDTWAPFEEKAGVKLAWSPKSASADEALSKMMVGGGRKLYDVFTDNGGGMEDAMAENGVIAELDPSRMTNWGLLRDEVRDPNGEAAHSIRYQGKVYAVPYIANADSLAYNKSMLGQDYDSWEALFDPEFKGRTALQNDFGPTMTVTAIYLHETGKMSIKNRSDMQPDEIQGVAEFLIEKKKAGQFRTFWNGFQQGVDLLASGEVAMMSCWEPIQRVAAKKSGQDIVYGTMKEGHQVWNNILMLTTDAAKAGKDEAFYKVADTVLSPWYTTRQLSRFGFASLTTGMVDYMEAHAGEFDVADLKATLKRKEQRYAVAGNAWQNVYPTHLRTYQEWWSRVQAA</sequence>
<evidence type="ECO:0000313" key="3">
    <source>
        <dbReference type="Proteomes" id="UP000630353"/>
    </source>
</evidence>
<evidence type="ECO:0000313" key="2">
    <source>
        <dbReference type="EMBL" id="GHD60400.1"/>
    </source>
</evidence>
<dbReference type="InterPro" id="IPR006059">
    <property type="entry name" value="SBP"/>
</dbReference>
<dbReference type="Gene3D" id="3.40.190.10">
    <property type="entry name" value="Periplasmic binding protein-like II"/>
    <property type="match status" value="2"/>
</dbReference>
<keyword evidence="1" id="KW-0732">Signal</keyword>
<dbReference type="PANTHER" id="PTHR30222:SF17">
    <property type="entry name" value="SPERMIDINE_PUTRESCINE-BINDING PERIPLASMIC PROTEIN"/>
    <property type="match status" value="1"/>
</dbReference>